<gene>
    <name evidence="25" type="ORF">FYC62_02150</name>
</gene>
<dbReference type="InterPro" id="IPR036615">
    <property type="entry name" value="Mur_ligase_C_dom_sf"/>
</dbReference>
<comment type="catalytic activity">
    <reaction evidence="21">
        <text>7,8-dihydropteroate + L-glutamate + ATP = 7,8-dihydrofolate + ADP + phosphate + H(+)</text>
        <dbReference type="Rhea" id="RHEA:23584"/>
        <dbReference type="ChEBI" id="CHEBI:15378"/>
        <dbReference type="ChEBI" id="CHEBI:17839"/>
        <dbReference type="ChEBI" id="CHEBI:29985"/>
        <dbReference type="ChEBI" id="CHEBI:30616"/>
        <dbReference type="ChEBI" id="CHEBI:43474"/>
        <dbReference type="ChEBI" id="CHEBI:57451"/>
        <dbReference type="ChEBI" id="CHEBI:456216"/>
        <dbReference type="EC" id="6.3.2.12"/>
    </reaction>
</comment>
<evidence type="ECO:0000256" key="12">
    <source>
        <dbReference type="ARBA" id="ARBA00022840"/>
    </source>
</evidence>
<organism evidence="25 26">
    <name type="scientific">Pedobacter aquae</name>
    <dbReference type="NCBI Taxonomy" id="2605747"/>
    <lineage>
        <taxon>Bacteria</taxon>
        <taxon>Pseudomonadati</taxon>
        <taxon>Bacteroidota</taxon>
        <taxon>Sphingobacteriia</taxon>
        <taxon>Sphingobacteriales</taxon>
        <taxon>Sphingobacteriaceae</taxon>
        <taxon>Pedobacter</taxon>
    </lineage>
</organism>
<dbReference type="GO" id="GO:0005524">
    <property type="term" value="F:ATP binding"/>
    <property type="evidence" value="ECO:0007669"/>
    <property type="project" value="UniProtKB-KW"/>
</dbReference>
<dbReference type="InterPro" id="IPR013221">
    <property type="entry name" value="Mur_ligase_cen"/>
</dbReference>
<sequence length="411" mass="45319">MFTRIGAEAIKKDLTNTLAFCEVLGNPHQKIKTIHVAGTNGKGSVSHMLAAILQESGYKTGLYTSPHLRDFRERIKINGVMMPEDDVIQFVRLHQQVIEDISPSFFEVTVAMAFDYFAQQEVDIAIIEVGLGGRLDSTNIITPELSVITNIGYDHMNILGDTLAQIASEKAGIIKQNIPVVVGEYLEETLPIFTTKAKQENAAIRFAADELEVKVISQTAQKMELEVKSKFINAQFSLDLAATYQIKNFKAVLLAVDELQKKGYQIKIDELTTALSAVKQISGLMGRWQVLQQKPLVICDTGHNEDGIKEVLKNIALTSHQNLHMVIGMVKDKDITKVLSLLPLDAIYYFCAPQLERAKPAQELANEAISLGFKGEVFPSVLDALEAAKNEAKEDDLVFVGGSTFVVAEVV</sequence>
<dbReference type="Pfam" id="PF08245">
    <property type="entry name" value="Mur_ligase_M"/>
    <property type="match status" value="1"/>
</dbReference>
<evidence type="ECO:0000259" key="24">
    <source>
        <dbReference type="Pfam" id="PF08245"/>
    </source>
</evidence>
<evidence type="ECO:0000256" key="8">
    <source>
        <dbReference type="ARBA" id="ARBA00019357"/>
    </source>
</evidence>
<keyword evidence="9 22" id="KW-0436">Ligase</keyword>
<keyword evidence="26" id="KW-1185">Reference proteome</keyword>
<evidence type="ECO:0000256" key="6">
    <source>
        <dbReference type="ARBA" id="ARBA00013023"/>
    </source>
</evidence>
<dbReference type="NCBIfam" id="TIGR01499">
    <property type="entry name" value="folC"/>
    <property type="match status" value="1"/>
</dbReference>
<comment type="similarity">
    <text evidence="5 22">Belongs to the folylpolyglutamate synthase family.</text>
</comment>
<feature type="domain" description="Mur ligase central" evidence="24">
    <location>
        <begin position="36"/>
        <end position="255"/>
    </location>
</feature>
<keyword evidence="12 22" id="KW-0067">ATP-binding</keyword>
<keyword evidence="10" id="KW-0479">Metal-binding</keyword>
<evidence type="ECO:0000256" key="13">
    <source>
        <dbReference type="ARBA" id="ARBA00022842"/>
    </source>
</evidence>
<comment type="pathway">
    <text evidence="3">Cofactor biosynthesis; tetrahydrofolate biosynthesis; 7,8-dihydrofolate from 2-amino-4-hydroxy-6-hydroxymethyl-7,8-dihydropteridine diphosphate and 4-aminobenzoate: step 2/2.</text>
</comment>
<dbReference type="EC" id="6.3.2.12" evidence="6"/>
<comment type="catalytic activity">
    <reaction evidence="20">
        <text>(6R)-5,10-methylenetetrahydrofolyl-(gamma-L-Glu)(n) + L-glutamate + ATP = (6R)-5,10-methylenetetrahydrofolyl-(gamma-L-Glu)(n+1) + ADP + phosphate + H(+)</text>
        <dbReference type="Rhea" id="RHEA:51912"/>
        <dbReference type="Rhea" id="RHEA-COMP:13257"/>
        <dbReference type="Rhea" id="RHEA-COMP:13258"/>
        <dbReference type="ChEBI" id="CHEBI:15378"/>
        <dbReference type="ChEBI" id="CHEBI:29985"/>
        <dbReference type="ChEBI" id="CHEBI:30616"/>
        <dbReference type="ChEBI" id="CHEBI:43474"/>
        <dbReference type="ChEBI" id="CHEBI:136572"/>
        <dbReference type="ChEBI" id="CHEBI:456216"/>
        <dbReference type="EC" id="6.3.2.17"/>
    </reaction>
</comment>
<protein>
    <recommendedName>
        <fullName evidence="8">Dihydrofolate synthase/folylpolyglutamate synthase</fullName>
        <ecNumber evidence="6">6.3.2.12</ecNumber>
        <ecNumber evidence="7">6.3.2.17</ecNumber>
    </recommendedName>
    <alternativeName>
        <fullName evidence="17">Folylpoly-gamma-glutamate synthetase-dihydrofolate synthetase</fullName>
    </alternativeName>
    <alternativeName>
        <fullName evidence="15">Folylpolyglutamate synthetase</fullName>
    </alternativeName>
    <alternativeName>
        <fullName evidence="16">Tetrahydrofolylpolyglutamate synthase</fullName>
    </alternativeName>
</protein>
<dbReference type="Gene3D" id="3.90.190.20">
    <property type="entry name" value="Mur ligase, C-terminal domain"/>
    <property type="match status" value="1"/>
</dbReference>
<dbReference type="FunFam" id="3.40.1190.10:FF:000011">
    <property type="entry name" value="Folylpolyglutamate synthase/dihydrofolate synthase"/>
    <property type="match status" value="1"/>
</dbReference>
<dbReference type="SUPFAM" id="SSF53244">
    <property type="entry name" value="MurD-like peptide ligases, peptide-binding domain"/>
    <property type="match status" value="1"/>
</dbReference>
<evidence type="ECO:0000256" key="10">
    <source>
        <dbReference type="ARBA" id="ARBA00022723"/>
    </source>
</evidence>
<dbReference type="PIRSF" id="PIRSF001563">
    <property type="entry name" value="Folylpolyglu_synth"/>
    <property type="match status" value="1"/>
</dbReference>
<proteinExistence type="inferred from homology"/>
<evidence type="ECO:0000256" key="1">
    <source>
        <dbReference type="ARBA" id="ARBA00001946"/>
    </source>
</evidence>
<evidence type="ECO:0000256" key="5">
    <source>
        <dbReference type="ARBA" id="ARBA00008276"/>
    </source>
</evidence>
<dbReference type="AlphaFoldDB" id="A0A5C0VM21"/>
<dbReference type="EC" id="6.3.2.17" evidence="7"/>
<comment type="function">
    <text evidence="2">Functions in two distinct reactions of the de novo folate biosynthetic pathway. Catalyzes the addition of a glutamate residue to dihydropteroate (7,8-dihydropteroate or H2Pte) to form dihydrofolate (7,8-dihydrofolate monoglutamate or H2Pte-Glu). Also catalyzes successive additions of L-glutamate to tetrahydrofolate or 10-formyltetrahydrofolate or 5,10-methylenetetrahydrofolate, leading to folylpolyglutamate derivatives.</text>
</comment>
<dbReference type="InterPro" id="IPR004101">
    <property type="entry name" value="Mur_ligase_C"/>
</dbReference>
<dbReference type="PANTHER" id="PTHR11136">
    <property type="entry name" value="FOLYLPOLYGLUTAMATE SYNTHASE-RELATED"/>
    <property type="match status" value="1"/>
</dbReference>
<accession>A0A5C0VM21</accession>
<dbReference type="InterPro" id="IPR001645">
    <property type="entry name" value="Folylpolyglutamate_synth"/>
</dbReference>
<dbReference type="EMBL" id="CP043329">
    <property type="protein sequence ID" value="QEK53199.1"/>
    <property type="molecule type" value="Genomic_DNA"/>
</dbReference>
<dbReference type="GO" id="GO:0005737">
    <property type="term" value="C:cytoplasm"/>
    <property type="evidence" value="ECO:0007669"/>
    <property type="project" value="TreeGrafter"/>
</dbReference>
<evidence type="ECO:0000256" key="11">
    <source>
        <dbReference type="ARBA" id="ARBA00022741"/>
    </source>
</evidence>
<evidence type="ECO:0000256" key="21">
    <source>
        <dbReference type="ARBA" id="ARBA00049161"/>
    </source>
</evidence>
<evidence type="ECO:0000259" key="23">
    <source>
        <dbReference type="Pfam" id="PF02875"/>
    </source>
</evidence>
<keyword evidence="11 22" id="KW-0547">Nucleotide-binding</keyword>
<evidence type="ECO:0000256" key="17">
    <source>
        <dbReference type="ARBA" id="ARBA00032510"/>
    </source>
</evidence>
<dbReference type="Proteomes" id="UP000323653">
    <property type="component" value="Chromosome"/>
</dbReference>
<evidence type="ECO:0000313" key="26">
    <source>
        <dbReference type="Proteomes" id="UP000323653"/>
    </source>
</evidence>
<evidence type="ECO:0000256" key="18">
    <source>
        <dbReference type="ARBA" id="ARBA00047493"/>
    </source>
</evidence>
<feature type="domain" description="Mur ligase C-terminal" evidence="23">
    <location>
        <begin position="286"/>
        <end position="403"/>
    </location>
</feature>
<evidence type="ECO:0000256" key="3">
    <source>
        <dbReference type="ARBA" id="ARBA00004799"/>
    </source>
</evidence>
<dbReference type="GO" id="GO:0046872">
    <property type="term" value="F:metal ion binding"/>
    <property type="evidence" value="ECO:0007669"/>
    <property type="project" value="UniProtKB-KW"/>
</dbReference>
<dbReference type="SUPFAM" id="SSF53623">
    <property type="entry name" value="MurD-like peptide ligases, catalytic domain"/>
    <property type="match status" value="1"/>
</dbReference>
<evidence type="ECO:0000256" key="20">
    <source>
        <dbReference type="ARBA" id="ARBA00049035"/>
    </source>
</evidence>
<dbReference type="PANTHER" id="PTHR11136:SF0">
    <property type="entry name" value="DIHYDROFOLATE SYNTHETASE-RELATED"/>
    <property type="match status" value="1"/>
</dbReference>
<keyword evidence="13" id="KW-0460">Magnesium</keyword>
<comment type="catalytic activity">
    <reaction evidence="18">
        <text>(6S)-5,6,7,8-tetrahydrofolyl-(gamma-L-Glu)(n) + L-glutamate + ATP = (6S)-5,6,7,8-tetrahydrofolyl-(gamma-L-Glu)(n+1) + ADP + phosphate + H(+)</text>
        <dbReference type="Rhea" id="RHEA:10580"/>
        <dbReference type="Rhea" id="RHEA-COMP:14738"/>
        <dbReference type="Rhea" id="RHEA-COMP:14740"/>
        <dbReference type="ChEBI" id="CHEBI:15378"/>
        <dbReference type="ChEBI" id="CHEBI:29985"/>
        <dbReference type="ChEBI" id="CHEBI:30616"/>
        <dbReference type="ChEBI" id="CHEBI:43474"/>
        <dbReference type="ChEBI" id="CHEBI:141005"/>
        <dbReference type="ChEBI" id="CHEBI:456216"/>
        <dbReference type="EC" id="6.3.2.17"/>
    </reaction>
</comment>
<name>A0A5C0VM21_9SPHI</name>
<comment type="catalytic activity">
    <reaction evidence="19">
        <text>10-formyltetrahydrofolyl-(gamma-L-Glu)(n) + L-glutamate + ATP = 10-formyltetrahydrofolyl-(gamma-L-Glu)(n+1) + ADP + phosphate + H(+)</text>
        <dbReference type="Rhea" id="RHEA:51904"/>
        <dbReference type="Rhea" id="RHEA-COMP:13088"/>
        <dbReference type="Rhea" id="RHEA-COMP:14300"/>
        <dbReference type="ChEBI" id="CHEBI:15378"/>
        <dbReference type="ChEBI" id="CHEBI:29985"/>
        <dbReference type="ChEBI" id="CHEBI:30616"/>
        <dbReference type="ChEBI" id="CHEBI:43474"/>
        <dbReference type="ChEBI" id="CHEBI:134413"/>
        <dbReference type="ChEBI" id="CHEBI:456216"/>
        <dbReference type="EC" id="6.3.2.17"/>
    </reaction>
</comment>
<evidence type="ECO:0000256" key="22">
    <source>
        <dbReference type="PIRNR" id="PIRNR001563"/>
    </source>
</evidence>
<dbReference type="Gene3D" id="3.40.1190.10">
    <property type="entry name" value="Mur-like, catalytic domain"/>
    <property type="match status" value="1"/>
</dbReference>
<evidence type="ECO:0000256" key="14">
    <source>
        <dbReference type="ARBA" id="ARBA00022909"/>
    </source>
</evidence>
<evidence type="ECO:0000256" key="4">
    <source>
        <dbReference type="ARBA" id="ARBA00005150"/>
    </source>
</evidence>
<dbReference type="GO" id="GO:0046656">
    <property type="term" value="P:folic acid biosynthetic process"/>
    <property type="evidence" value="ECO:0007669"/>
    <property type="project" value="UniProtKB-KW"/>
</dbReference>
<evidence type="ECO:0000256" key="16">
    <source>
        <dbReference type="ARBA" id="ARBA00030592"/>
    </source>
</evidence>
<dbReference type="Pfam" id="PF02875">
    <property type="entry name" value="Mur_ligase_C"/>
    <property type="match status" value="1"/>
</dbReference>
<evidence type="ECO:0000256" key="19">
    <source>
        <dbReference type="ARBA" id="ARBA00047808"/>
    </source>
</evidence>
<evidence type="ECO:0000313" key="25">
    <source>
        <dbReference type="EMBL" id="QEK53199.1"/>
    </source>
</evidence>
<evidence type="ECO:0000256" key="15">
    <source>
        <dbReference type="ARBA" id="ARBA00030048"/>
    </source>
</evidence>
<comment type="pathway">
    <text evidence="4">Cofactor biosynthesis; tetrahydrofolylpolyglutamate biosynthesis.</text>
</comment>
<evidence type="ECO:0000256" key="9">
    <source>
        <dbReference type="ARBA" id="ARBA00022598"/>
    </source>
</evidence>
<dbReference type="InterPro" id="IPR036565">
    <property type="entry name" value="Mur-like_cat_sf"/>
</dbReference>
<reference evidence="25 26" key="1">
    <citation type="submission" date="2019-08" db="EMBL/GenBank/DDBJ databases">
        <title>Pedobacter sp. nov., isolated from Han river, South Korea.</title>
        <authorList>
            <person name="Lee D.-H."/>
            <person name="Kim Y.-S."/>
            <person name="Hwang E.-M."/>
            <person name="Le Tran T.C."/>
            <person name="Cha C.-J."/>
        </authorList>
    </citation>
    <scope>NUCLEOTIDE SEQUENCE [LARGE SCALE GENOMIC DNA]</scope>
    <source>
        <strain evidence="25 26">CJ43</strain>
    </source>
</reference>
<evidence type="ECO:0000256" key="7">
    <source>
        <dbReference type="ARBA" id="ARBA00013025"/>
    </source>
</evidence>
<keyword evidence="14" id="KW-0289">Folate biosynthesis</keyword>
<dbReference type="GO" id="GO:0004326">
    <property type="term" value="F:tetrahydrofolylpolyglutamate synthase activity"/>
    <property type="evidence" value="ECO:0007669"/>
    <property type="project" value="UniProtKB-EC"/>
</dbReference>
<comment type="cofactor">
    <cofactor evidence="1">
        <name>Mg(2+)</name>
        <dbReference type="ChEBI" id="CHEBI:18420"/>
    </cofactor>
</comment>
<dbReference type="GO" id="GO:0008841">
    <property type="term" value="F:dihydrofolate synthase activity"/>
    <property type="evidence" value="ECO:0007669"/>
    <property type="project" value="UniProtKB-EC"/>
</dbReference>
<dbReference type="KEGG" id="pej:FYC62_02150"/>
<dbReference type="PROSITE" id="PS01012">
    <property type="entry name" value="FOLYLPOLYGLU_SYNT_2"/>
    <property type="match status" value="1"/>
</dbReference>
<evidence type="ECO:0000256" key="2">
    <source>
        <dbReference type="ARBA" id="ARBA00002714"/>
    </source>
</evidence>
<dbReference type="InterPro" id="IPR018109">
    <property type="entry name" value="Folylpolyglutamate_synth_CS"/>
</dbReference>